<evidence type="ECO:0000313" key="5">
    <source>
        <dbReference type="Proteomes" id="UP000028545"/>
    </source>
</evidence>
<evidence type="ECO:0000256" key="2">
    <source>
        <dbReference type="SAM" id="MobiDB-lite"/>
    </source>
</evidence>
<dbReference type="AlphaFoldDB" id="A0A084G1K7"/>
<dbReference type="RefSeq" id="XP_016641018.1">
    <property type="nucleotide sequence ID" value="XM_016789191.1"/>
</dbReference>
<sequence>MRLSGVSAALVLLSVDVVYGHGHRHIHRRQAHVHRPSPRANDPAPAIEKRTTCSLPNDGDLHYVPGGMNNGFAMSPDQPCTAGMYCPIACKPGKVMAQWEPGSSYNYPSSMNGGLYCDSNGQAQKPFKDSPYCVDGTGSINAVNEAGSKVSFCQTVLPGNEAMLIPTVVDSSAVLAVPDPSYWASTAAHYYINPPGVGDEGCIWGDSSKPIGNWAPYVAGANTDKSGQTFVKLGFNPIFEFEGAGLEKNPLTFGVKIECPGGGCNGLPCELNPAKKGLGDVVSNQSAVGAGGSSFCVVTVPSGSKANIVVFNTDGSSGGNNNKDKEKEKPQPQPQPETTKVKEEPSPSSTADAPSSSAEAESESTTEGPSSSTRPTVKPGIFLETDAQTSNSPSTQSSDDSAPTSADSTPTESQSNENEAPGLQQGSAAVAGLVVALAAAAVLY</sequence>
<evidence type="ECO:0000256" key="1">
    <source>
        <dbReference type="ARBA" id="ARBA00010579"/>
    </source>
</evidence>
<comment type="similarity">
    <text evidence="1">Belongs to the SUN family.</text>
</comment>
<dbReference type="Pfam" id="PF03856">
    <property type="entry name" value="SUN"/>
    <property type="match status" value="1"/>
</dbReference>
<comment type="caution">
    <text evidence="4">The sequence shown here is derived from an EMBL/GenBank/DDBJ whole genome shotgun (WGS) entry which is preliminary data.</text>
</comment>
<feature type="compositionally biased region" description="Low complexity" evidence="2">
    <location>
        <begin position="346"/>
        <end position="373"/>
    </location>
</feature>
<dbReference type="PANTHER" id="PTHR31654:SF0">
    <property type="entry name" value="SECRETED BETA-GLUCOSIDASE ADG3-RELATED"/>
    <property type="match status" value="1"/>
</dbReference>
<name>A0A084G1K7_PSEDA</name>
<dbReference type="VEuPathDB" id="FungiDB:SAPIO_CDS7306"/>
<dbReference type="EMBL" id="JOWA01000110">
    <property type="protein sequence ID" value="KEZ41219.1"/>
    <property type="molecule type" value="Genomic_DNA"/>
</dbReference>
<accession>A0A084G1K7</accession>
<dbReference type="Proteomes" id="UP000028545">
    <property type="component" value="Unassembled WGS sequence"/>
</dbReference>
<evidence type="ECO:0000256" key="3">
    <source>
        <dbReference type="SAM" id="SignalP"/>
    </source>
</evidence>
<gene>
    <name evidence="4" type="ORF">SAPIO_CDS7306</name>
</gene>
<evidence type="ECO:0000313" key="4">
    <source>
        <dbReference type="EMBL" id="KEZ41219.1"/>
    </source>
</evidence>
<protein>
    <submittedName>
        <fullName evidence="4">Uncharacterized protein</fullName>
    </submittedName>
</protein>
<proteinExistence type="inferred from homology"/>
<feature type="compositionally biased region" description="Low complexity" evidence="2">
    <location>
        <begin position="387"/>
        <end position="411"/>
    </location>
</feature>
<dbReference type="OMA" id="FGVKIEC"/>
<dbReference type="InterPro" id="IPR005556">
    <property type="entry name" value="SUN"/>
</dbReference>
<feature type="signal peptide" evidence="3">
    <location>
        <begin position="1"/>
        <end position="20"/>
    </location>
</feature>
<dbReference type="OrthoDB" id="5554151at2759"/>
<keyword evidence="3" id="KW-0732">Signal</keyword>
<dbReference type="GeneID" id="27726378"/>
<organism evidence="4 5">
    <name type="scientific">Pseudallescheria apiosperma</name>
    <name type="common">Scedosporium apiospermum</name>
    <dbReference type="NCBI Taxonomy" id="563466"/>
    <lineage>
        <taxon>Eukaryota</taxon>
        <taxon>Fungi</taxon>
        <taxon>Dikarya</taxon>
        <taxon>Ascomycota</taxon>
        <taxon>Pezizomycotina</taxon>
        <taxon>Sordariomycetes</taxon>
        <taxon>Hypocreomycetidae</taxon>
        <taxon>Microascales</taxon>
        <taxon>Microascaceae</taxon>
        <taxon>Scedosporium</taxon>
    </lineage>
</organism>
<feature type="region of interest" description="Disordered" evidence="2">
    <location>
        <begin position="310"/>
        <end position="425"/>
    </location>
</feature>
<dbReference type="PANTHER" id="PTHR31654">
    <property type="entry name" value="SECRETED BETA-GLUCOSIDASE ADG3-RELATED"/>
    <property type="match status" value="1"/>
</dbReference>
<reference evidence="4 5" key="1">
    <citation type="journal article" date="2014" name="Genome Announc.">
        <title>Draft genome sequence of the pathogenic fungus Scedosporium apiospermum.</title>
        <authorList>
            <person name="Vandeputte P."/>
            <person name="Ghamrawi S."/>
            <person name="Rechenmann M."/>
            <person name="Iltis A."/>
            <person name="Giraud S."/>
            <person name="Fleury M."/>
            <person name="Thornton C."/>
            <person name="Delhaes L."/>
            <person name="Meyer W."/>
            <person name="Papon N."/>
            <person name="Bouchara J.P."/>
        </authorList>
    </citation>
    <scope>NUCLEOTIDE SEQUENCE [LARGE SCALE GENOMIC DNA]</scope>
    <source>
        <strain evidence="4 5">IHEM 14462</strain>
    </source>
</reference>
<feature type="chain" id="PRO_5001775100" evidence="3">
    <location>
        <begin position="21"/>
        <end position="444"/>
    </location>
</feature>
<keyword evidence="5" id="KW-1185">Reference proteome</keyword>
<dbReference type="HOGENOM" id="CLU_026108_1_1_1"/>
<dbReference type="InterPro" id="IPR053088">
    <property type="entry name" value="Beta-glucosidase/SUN-like"/>
</dbReference>
<dbReference type="KEGG" id="sapo:SAPIO_CDS7306"/>